<dbReference type="InterPro" id="IPR036388">
    <property type="entry name" value="WH-like_DNA-bd_sf"/>
</dbReference>
<dbReference type="PANTHER" id="PTHR43133:SF63">
    <property type="entry name" value="RNA POLYMERASE SIGMA FACTOR FECI-RELATED"/>
    <property type="match status" value="1"/>
</dbReference>
<dbReference type="GO" id="GO:0006352">
    <property type="term" value="P:DNA-templated transcription initiation"/>
    <property type="evidence" value="ECO:0007669"/>
    <property type="project" value="InterPro"/>
</dbReference>
<dbReference type="PANTHER" id="PTHR43133">
    <property type="entry name" value="RNA POLYMERASE ECF-TYPE SIGMA FACTO"/>
    <property type="match status" value="1"/>
</dbReference>
<evidence type="ECO:0000313" key="8">
    <source>
        <dbReference type="Proteomes" id="UP000060602"/>
    </source>
</evidence>
<sequence>MSSPFIPSSVSCADASVTPVDGLYRDHRPWLFGWLRRKLGCAHRAEDLAQDVFVRVIQGRKAVRTADARALLTTIAKGLVVDHQRHAALEHAYLAYLASMPEAHAPSPETQAEQMQALMQLDRLLDSLPPKARSAFLLSQLDGLTYPEIAQRLGVSLSSVQQYMVRAMSACYAALYD</sequence>
<dbReference type="CDD" id="cd06171">
    <property type="entry name" value="Sigma70_r4"/>
    <property type="match status" value="1"/>
</dbReference>
<evidence type="ECO:0000256" key="1">
    <source>
        <dbReference type="ARBA" id="ARBA00010641"/>
    </source>
</evidence>
<keyword evidence="3" id="KW-0731">Sigma factor</keyword>
<keyword evidence="4" id="KW-0804">Transcription</keyword>
<dbReference type="InterPro" id="IPR013249">
    <property type="entry name" value="RNA_pol_sigma70_r4_t2"/>
</dbReference>
<dbReference type="SUPFAM" id="SSF88659">
    <property type="entry name" value="Sigma3 and sigma4 domains of RNA polymerase sigma factors"/>
    <property type="match status" value="1"/>
</dbReference>
<comment type="similarity">
    <text evidence="1">Belongs to the sigma-70 factor family. ECF subfamily.</text>
</comment>
<name>A0A0X8P5H0_ALCXX</name>
<evidence type="ECO:0000313" key="7">
    <source>
        <dbReference type="EMBL" id="AMG40226.2"/>
    </source>
</evidence>
<dbReference type="InterPro" id="IPR014284">
    <property type="entry name" value="RNA_pol_sigma-70_dom"/>
</dbReference>
<dbReference type="InterPro" id="IPR039425">
    <property type="entry name" value="RNA_pol_sigma-70-like"/>
</dbReference>
<dbReference type="Proteomes" id="UP000060602">
    <property type="component" value="Chromosome"/>
</dbReference>
<dbReference type="NCBIfam" id="TIGR02937">
    <property type="entry name" value="sigma70-ECF"/>
    <property type="match status" value="1"/>
</dbReference>
<protein>
    <submittedName>
        <fullName evidence="7">RNA polymerase subunit sigma</fullName>
    </submittedName>
</protein>
<reference evidence="8" key="1">
    <citation type="submission" date="2015-12" db="EMBL/GenBank/DDBJ databases">
        <title>FDA dAtabase for Regulatory Grade micrObial Sequences (FDA-ARGOS): Supporting development and validation of Infectious Disease Dx tests.</title>
        <authorList>
            <person name="Case J."/>
            <person name="Tallon L."/>
            <person name="Sadzewicz L."/>
            <person name="Sengamalay N."/>
            <person name="Ott S."/>
            <person name="Godinez A."/>
            <person name="Nagaraj S."/>
            <person name="Nadendla S."/>
            <person name="Sichtig H."/>
        </authorList>
    </citation>
    <scope>NUCLEOTIDE SEQUENCE [LARGE SCALE GENOMIC DNA]</scope>
    <source>
        <strain evidence="8">FDAARGOS_147</strain>
    </source>
</reference>
<keyword evidence="2" id="KW-0805">Transcription regulation</keyword>
<dbReference type="Gene3D" id="1.10.1740.10">
    <property type="match status" value="1"/>
</dbReference>
<organism evidence="7 8">
    <name type="scientific">Alcaligenes xylosoxydans xylosoxydans</name>
    <name type="common">Achromobacter xylosoxidans</name>
    <dbReference type="NCBI Taxonomy" id="85698"/>
    <lineage>
        <taxon>Bacteria</taxon>
        <taxon>Pseudomonadati</taxon>
        <taxon>Pseudomonadota</taxon>
        <taxon>Betaproteobacteria</taxon>
        <taxon>Burkholderiales</taxon>
        <taxon>Alcaligenaceae</taxon>
        <taxon>Achromobacter</taxon>
    </lineage>
</organism>
<dbReference type="AlphaFoldDB" id="A0A0X8P5H0"/>
<dbReference type="Pfam" id="PF08281">
    <property type="entry name" value="Sigma70_r4_2"/>
    <property type="match status" value="1"/>
</dbReference>
<proteinExistence type="inferred from homology"/>
<evidence type="ECO:0000256" key="3">
    <source>
        <dbReference type="ARBA" id="ARBA00023082"/>
    </source>
</evidence>
<dbReference type="GO" id="GO:0003677">
    <property type="term" value="F:DNA binding"/>
    <property type="evidence" value="ECO:0007669"/>
    <property type="project" value="InterPro"/>
</dbReference>
<accession>A0A0X8P5H0</accession>
<feature type="domain" description="RNA polymerase sigma-70 region 2" evidence="5">
    <location>
        <begin position="23"/>
        <end position="87"/>
    </location>
</feature>
<evidence type="ECO:0000256" key="4">
    <source>
        <dbReference type="ARBA" id="ARBA00023163"/>
    </source>
</evidence>
<dbReference type="GO" id="GO:0016987">
    <property type="term" value="F:sigma factor activity"/>
    <property type="evidence" value="ECO:0007669"/>
    <property type="project" value="UniProtKB-KW"/>
</dbReference>
<evidence type="ECO:0000256" key="2">
    <source>
        <dbReference type="ARBA" id="ARBA00023015"/>
    </source>
</evidence>
<dbReference type="RefSeq" id="WP_104021580.1">
    <property type="nucleotide sequence ID" value="NZ_CP014060.2"/>
</dbReference>
<gene>
    <name evidence="7" type="ORF">AL504_11555</name>
</gene>
<feature type="domain" description="RNA polymerase sigma factor 70 region 4 type 2" evidence="6">
    <location>
        <begin position="119"/>
        <end position="171"/>
    </location>
</feature>
<dbReference type="InterPro" id="IPR013325">
    <property type="entry name" value="RNA_pol_sigma_r2"/>
</dbReference>
<dbReference type="EMBL" id="CP014060">
    <property type="protein sequence ID" value="AMG40226.2"/>
    <property type="molecule type" value="Genomic_DNA"/>
</dbReference>
<dbReference type="NCBIfam" id="NF009180">
    <property type="entry name" value="PRK12528.1"/>
    <property type="match status" value="1"/>
</dbReference>
<evidence type="ECO:0000259" key="6">
    <source>
        <dbReference type="Pfam" id="PF08281"/>
    </source>
</evidence>
<dbReference type="SUPFAM" id="SSF88946">
    <property type="entry name" value="Sigma2 domain of RNA polymerase sigma factors"/>
    <property type="match status" value="1"/>
</dbReference>
<evidence type="ECO:0000259" key="5">
    <source>
        <dbReference type="Pfam" id="PF04542"/>
    </source>
</evidence>
<dbReference type="InterPro" id="IPR007627">
    <property type="entry name" value="RNA_pol_sigma70_r2"/>
</dbReference>
<dbReference type="Pfam" id="PF04542">
    <property type="entry name" value="Sigma70_r2"/>
    <property type="match status" value="1"/>
</dbReference>
<dbReference type="Gene3D" id="1.10.10.10">
    <property type="entry name" value="Winged helix-like DNA-binding domain superfamily/Winged helix DNA-binding domain"/>
    <property type="match status" value="1"/>
</dbReference>
<dbReference type="InterPro" id="IPR013324">
    <property type="entry name" value="RNA_pol_sigma_r3/r4-like"/>
</dbReference>